<dbReference type="AlphaFoldDB" id="A0AAE2AZY9"/>
<comment type="caution">
    <text evidence="1">The sequence shown here is derived from an EMBL/GenBank/DDBJ whole genome shotgun (WGS) entry which is preliminary data.</text>
</comment>
<accession>A0AAE2AZY9</accession>
<protein>
    <submittedName>
        <fullName evidence="1">Uncharacterized protein</fullName>
    </submittedName>
</protein>
<dbReference type="Proteomes" id="UP000032086">
    <property type="component" value="Unassembled WGS sequence"/>
</dbReference>
<evidence type="ECO:0000313" key="2">
    <source>
        <dbReference type="Proteomes" id="UP000032086"/>
    </source>
</evidence>
<gene>
    <name evidence="1" type="ORF">RU10_02575</name>
</gene>
<evidence type="ECO:0000313" key="1">
    <source>
        <dbReference type="EMBL" id="KIP96825.1"/>
    </source>
</evidence>
<reference evidence="1 2" key="1">
    <citation type="submission" date="2014-12" db="EMBL/GenBank/DDBJ databases">
        <title>16Stimator: statistical estimation of ribosomal gene copy numbers from draft genome assemblies.</title>
        <authorList>
            <person name="Perisin M.A."/>
            <person name="Vetter M."/>
            <person name="Gilbert J.A."/>
            <person name="Bergelson J."/>
        </authorList>
    </citation>
    <scope>NUCLEOTIDE SEQUENCE [LARGE SCALE GENOMIC DNA]</scope>
    <source>
        <strain evidence="1 2">MEP34</strain>
    </source>
</reference>
<dbReference type="EMBL" id="JXQY01000005">
    <property type="protein sequence ID" value="KIP96825.1"/>
    <property type="molecule type" value="Genomic_DNA"/>
</dbReference>
<proteinExistence type="predicted"/>
<organism evidence="1 2">
    <name type="scientific">Pseudomonas fluorescens</name>
    <dbReference type="NCBI Taxonomy" id="294"/>
    <lineage>
        <taxon>Bacteria</taxon>
        <taxon>Pseudomonadati</taxon>
        <taxon>Pseudomonadota</taxon>
        <taxon>Gammaproteobacteria</taxon>
        <taxon>Pseudomonadales</taxon>
        <taxon>Pseudomonadaceae</taxon>
        <taxon>Pseudomonas</taxon>
    </lineage>
</organism>
<name>A0AAE2AZY9_PSEFL</name>
<sequence>MSWPTLSVAQSAPALVFFDESVLQIVFIGERPVAVVDVNEATKRVVAVVNLLTIGQRLDQQTAGGIPVIFGDQFATVIAEFGFLQQLAVEVVFVRGAAAVEAGFLLNQPVAVVIKVVVLAALVFDFTEQQARVVVAVAQLAAVGIDAAADEVQVVGVFVAGDAAELVALGGDAAIRIVGKGLMVIAF</sequence>